<dbReference type="InterPro" id="IPR050960">
    <property type="entry name" value="AB_hydrolase_4_sf"/>
</dbReference>
<dbReference type="RefSeq" id="WP_145216318.1">
    <property type="nucleotide sequence ID" value="NZ_CP036432.1"/>
</dbReference>
<proteinExistence type="inferred from homology"/>
<evidence type="ECO:0000313" key="3">
    <source>
        <dbReference type="EMBL" id="QDV85922.1"/>
    </source>
</evidence>
<comment type="similarity">
    <text evidence="1">Belongs to the AB hydrolase superfamily. AB hydrolase 4 family.</text>
</comment>
<dbReference type="Gene3D" id="3.40.50.1820">
    <property type="entry name" value="alpha/beta hydrolase"/>
    <property type="match status" value="1"/>
</dbReference>
<dbReference type="SUPFAM" id="SSF53474">
    <property type="entry name" value="alpha/beta-Hydrolases"/>
    <property type="match status" value="1"/>
</dbReference>
<keyword evidence="3" id="KW-0378">Hydrolase</keyword>
<name>A0ABX5XWI6_9BACT</name>
<gene>
    <name evidence="3" type="ORF">TBK1r_49390</name>
</gene>
<dbReference type="PANTHER" id="PTHR10794">
    <property type="entry name" value="ABHYDROLASE DOMAIN-CONTAINING PROTEIN"/>
    <property type="match status" value="1"/>
</dbReference>
<evidence type="ECO:0000313" key="4">
    <source>
        <dbReference type="Proteomes" id="UP000318081"/>
    </source>
</evidence>
<accession>A0ABX5XWI6</accession>
<dbReference type="Proteomes" id="UP000318081">
    <property type="component" value="Chromosome"/>
</dbReference>
<dbReference type="Pfam" id="PF12146">
    <property type="entry name" value="Hydrolase_4"/>
    <property type="match status" value="1"/>
</dbReference>
<feature type="domain" description="Serine aminopeptidase S33" evidence="2">
    <location>
        <begin position="85"/>
        <end position="184"/>
    </location>
</feature>
<evidence type="ECO:0000259" key="2">
    <source>
        <dbReference type="Pfam" id="PF12146"/>
    </source>
</evidence>
<dbReference type="EMBL" id="CP036432">
    <property type="protein sequence ID" value="QDV85922.1"/>
    <property type="molecule type" value="Genomic_DNA"/>
</dbReference>
<keyword evidence="4" id="KW-1185">Reference proteome</keyword>
<dbReference type="InterPro" id="IPR029058">
    <property type="entry name" value="AB_hydrolase_fold"/>
</dbReference>
<evidence type="ECO:0000256" key="1">
    <source>
        <dbReference type="ARBA" id="ARBA00010884"/>
    </source>
</evidence>
<dbReference type="PANTHER" id="PTHR10794:SF94">
    <property type="entry name" value="ESTERASE YHET-RELATED"/>
    <property type="match status" value="1"/>
</dbReference>
<organism evidence="3 4">
    <name type="scientific">Stieleria magnilauensis</name>
    <dbReference type="NCBI Taxonomy" id="2527963"/>
    <lineage>
        <taxon>Bacteria</taxon>
        <taxon>Pseudomonadati</taxon>
        <taxon>Planctomycetota</taxon>
        <taxon>Planctomycetia</taxon>
        <taxon>Pirellulales</taxon>
        <taxon>Pirellulaceae</taxon>
        <taxon>Stieleria</taxon>
    </lineage>
</organism>
<dbReference type="InterPro" id="IPR022742">
    <property type="entry name" value="Hydrolase_4"/>
</dbReference>
<protein>
    <submittedName>
        <fullName evidence="3">Hydrolase</fullName>
    </submittedName>
</protein>
<sequence>MSNETIGNDSNLRFGLEHFPWLDPFVPNRWWRGGWLQTLSIKAVRTDLDTDRWPGSVQFDIVGDQTPPDVLSGYYLPAQGPGSDRPLVVIVHGMGGHARSGYMLSMAERLLEAGFPVVLWNNRGAGDSAQSCRRFHHPGFTDDLSDLCEYLRTDRSTWCEHGLAAVAFSLGGNVLLRYLAETGDDSPFSIAAGISTPHDDRTKIRLQTGVSRGIRCSSQRFFASA</sequence>
<reference evidence="3 4" key="1">
    <citation type="submission" date="2019-02" db="EMBL/GenBank/DDBJ databases">
        <title>Deep-cultivation of Planctomycetes and their phenomic and genomic characterization uncovers novel biology.</title>
        <authorList>
            <person name="Wiegand S."/>
            <person name="Jogler M."/>
            <person name="Boedeker C."/>
            <person name="Pinto D."/>
            <person name="Vollmers J."/>
            <person name="Rivas-Marin E."/>
            <person name="Kohn T."/>
            <person name="Peeters S.H."/>
            <person name="Heuer A."/>
            <person name="Rast P."/>
            <person name="Oberbeckmann S."/>
            <person name="Bunk B."/>
            <person name="Jeske O."/>
            <person name="Meyerdierks A."/>
            <person name="Storesund J.E."/>
            <person name="Kallscheuer N."/>
            <person name="Luecker S."/>
            <person name="Lage O.M."/>
            <person name="Pohl T."/>
            <person name="Merkel B.J."/>
            <person name="Hornburger P."/>
            <person name="Mueller R.-W."/>
            <person name="Bruemmer F."/>
            <person name="Labrenz M."/>
            <person name="Spormann A.M."/>
            <person name="Op den Camp H."/>
            <person name="Overmann J."/>
            <person name="Amann R."/>
            <person name="Jetten M.S.M."/>
            <person name="Mascher T."/>
            <person name="Medema M.H."/>
            <person name="Devos D.P."/>
            <person name="Kaster A.-K."/>
            <person name="Ovreas L."/>
            <person name="Rohde M."/>
            <person name="Galperin M.Y."/>
            <person name="Jogler C."/>
        </authorList>
    </citation>
    <scope>NUCLEOTIDE SEQUENCE [LARGE SCALE GENOMIC DNA]</scope>
    <source>
        <strain evidence="3 4">TBK1r</strain>
    </source>
</reference>
<dbReference type="GO" id="GO:0016787">
    <property type="term" value="F:hydrolase activity"/>
    <property type="evidence" value="ECO:0007669"/>
    <property type="project" value="UniProtKB-KW"/>
</dbReference>